<sequence length="650" mass="72473">MGKLNSSTSDDRDGGDSFCSVISDAKLLAWGHCGDSYSRSKSVSFDELLFTSNDHDIIVHAFLPRNEIEAVAESAPECGIGRGKWVDWGPGLNGRVETEEIGWKRWFRSFLVEVEAWEVEGSVGVKFPVVPSFPRLAEVVSFSIRDLILKFLDTSKKDSHKGSISLYQEDMQCLSVKAISDSEMLMDCGSDCTGMEYKISRLFSSSSYRLVGIVLTSVEPASNSKSEESPRCLTKTLVVIVMVCPWGLQWVSSVKIQDEYLAPGGWLGWVDFQFVENFLVGLNSSGVTCIWCGTSGEIVACLSVLRGSPLLGPSQSFVTGDLMAATTQHDSEVGERKVPPECYVCVKRLFRKLIVASDSFLLAVVDEYGIIYVIRVDDYISEKYRDRMNFMLPFQHRGLGVLAGWKIAGSEIGGQKVYPHLSHTGGLNFVSSPRENLACSDQVGSVEPSMKIRDLYMSGFTGSQVEGHKDPCSGSQLPPMRKVFLPSDKCCEEDYVFFSPLGITRLFKRYNINEEKIFKIVNTPLQLTPSAERDLNTCYELRSDSLFQMEHPFVGEGEAVGCSFQGCFYLVSQDDLSIILPSVSVANCIHLEAIRYWIPNFLKGGSRYEQFTKESRMVLEPWKIEVLDRTLLYEGPEVAEKICLENGEIN</sequence>
<dbReference type="Proteomes" id="UP001180020">
    <property type="component" value="Unassembled WGS sequence"/>
</dbReference>
<reference evidence="1" key="2">
    <citation type="submission" date="2023-06" db="EMBL/GenBank/DDBJ databases">
        <authorList>
            <person name="Ma L."/>
            <person name="Liu K.-W."/>
            <person name="Li Z."/>
            <person name="Hsiao Y.-Y."/>
            <person name="Qi Y."/>
            <person name="Fu T."/>
            <person name="Tang G."/>
            <person name="Zhang D."/>
            <person name="Sun W.-H."/>
            <person name="Liu D.-K."/>
            <person name="Li Y."/>
            <person name="Chen G.-Z."/>
            <person name="Liu X.-D."/>
            <person name="Liao X.-Y."/>
            <person name="Jiang Y.-T."/>
            <person name="Yu X."/>
            <person name="Hao Y."/>
            <person name="Huang J."/>
            <person name="Zhao X.-W."/>
            <person name="Ke S."/>
            <person name="Chen Y.-Y."/>
            <person name="Wu W.-L."/>
            <person name="Hsu J.-L."/>
            <person name="Lin Y.-F."/>
            <person name="Huang M.-D."/>
            <person name="Li C.-Y."/>
            <person name="Huang L."/>
            <person name="Wang Z.-W."/>
            <person name="Zhao X."/>
            <person name="Zhong W.-Y."/>
            <person name="Peng D.-H."/>
            <person name="Ahmad S."/>
            <person name="Lan S."/>
            <person name="Zhang J.-S."/>
            <person name="Tsai W.-C."/>
            <person name="Van De Peer Y."/>
            <person name="Liu Z.-J."/>
        </authorList>
    </citation>
    <scope>NUCLEOTIDE SEQUENCE</scope>
    <source>
        <strain evidence="1">CP</strain>
        <tissue evidence="1">Leaves</tissue>
    </source>
</reference>
<dbReference type="PANTHER" id="PTHR13650">
    <property type="entry name" value="SPATACSIN"/>
    <property type="match status" value="1"/>
</dbReference>
<keyword evidence="2" id="KW-1185">Reference proteome</keyword>
<dbReference type="PANTHER" id="PTHR13650:SF0">
    <property type="entry name" value="SPATACSIN"/>
    <property type="match status" value="1"/>
</dbReference>
<organism evidence="1 2">
    <name type="scientific">Acorus calamus</name>
    <name type="common">Sweet flag</name>
    <dbReference type="NCBI Taxonomy" id="4465"/>
    <lineage>
        <taxon>Eukaryota</taxon>
        <taxon>Viridiplantae</taxon>
        <taxon>Streptophyta</taxon>
        <taxon>Embryophyta</taxon>
        <taxon>Tracheophyta</taxon>
        <taxon>Spermatophyta</taxon>
        <taxon>Magnoliopsida</taxon>
        <taxon>Liliopsida</taxon>
        <taxon>Acoraceae</taxon>
        <taxon>Acorus</taxon>
    </lineage>
</organism>
<proteinExistence type="predicted"/>
<comment type="caution">
    <text evidence="1">The sequence shown here is derived from an EMBL/GenBank/DDBJ whole genome shotgun (WGS) entry which is preliminary data.</text>
</comment>
<dbReference type="GO" id="GO:0005737">
    <property type="term" value="C:cytoplasm"/>
    <property type="evidence" value="ECO:0007669"/>
    <property type="project" value="TreeGrafter"/>
</dbReference>
<evidence type="ECO:0000313" key="2">
    <source>
        <dbReference type="Proteomes" id="UP001180020"/>
    </source>
</evidence>
<dbReference type="EMBL" id="JAUJYO010000007">
    <property type="protein sequence ID" value="KAK1312612.1"/>
    <property type="molecule type" value="Genomic_DNA"/>
</dbReference>
<name>A0AAV9EH90_ACOCL</name>
<evidence type="ECO:0000313" key="1">
    <source>
        <dbReference type="EMBL" id="KAK1312612.1"/>
    </source>
</evidence>
<reference evidence="1" key="1">
    <citation type="journal article" date="2023" name="Nat. Commun.">
        <title>Diploid and tetraploid genomes of Acorus and the evolution of monocots.</title>
        <authorList>
            <person name="Ma L."/>
            <person name="Liu K.W."/>
            <person name="Li Z."/>
            <person name="Hsiao Y.Y."/>
            <person name="Qi Y."/>
            <person name="Fu T."/>
            <person name="Tang G.D."/>
            <person name="Zhang D."/>
            <person name="Sun W.H."/>
            <person name="Liu D.K."/>
            <person name="Li Y."/>
            <person name="Chen G.Z."/>
            <person name="Liu X.D."/>
            <person name="Liao X.Y."/>
            <person name="Jiang Y.T."/>
            <person name="Yu X."/>
            <person name="Hao Y."/>
            <person name="Huang J."/>
            <person name="Zhao X.W."/>
            <person name="Ke S."/>
            <person name="Chen Y.Y."/>
            <person name="Wu W.L."/>
            <person name="Hsu J.L."/>
            <person name="Lin Y.F."/>
            <person name="Huang M.D."/>
            <person name="Li C.Y."/>
            <person name="Huang L."/>
            <person name="Wang Z.W."/>
            <person name="Zhao X."/>
            <person name="Zhong W.Y."/>
            <person name="Peng D.H."/>
            <person name="Ahmad S."/>
            <person name="Lan S."/>
            <person name="Zhang J.S."/>
            <person name="Tsai W.C."/>
            <person name="Van de Peer Y."/>
            <person name="Liu Z.J."/>
        </authorList>
    </citation>
    <scope>NUCLEOTIDE SEQUENCE</scope>
    <source>
        <strain evidence="1">CP</strain>
    </source>
</reference>
<gene>
    <name evidence="1" type="ORF">QJS10_CPA07g00416</name>
</gene>
<dbReference type="InterPro" id="IPR028103">
    <property type="entry name" value="Spatacsin"/>
</dbReference>
<dbReference type="AlphaFoldDB" id="A0AAV9EH90"/>
<protein>
    <submittedName>
        <fullName evidence="1">Uncharacterized protein</fullName>
    </submittedName>
</protein>
<accession>A0AAV9EH90</accession>